<protein>
    <submittedName>
        <fullName evidence="1">Uncharacterized protein</fullName>
    </submittedName>
</protein>
<dbReference type="AlphaFoldDB" id="A0A183Q616"/>
<evidence type="ECO:0000313" key="2">
    <source>
        <dbReference type="Proteomes" id="UP000269396"/>
    </source>
</evidence>
<dbReference type="EMBL" id="UZAL01049599">
    <property type="protein sequence ID" value="VDP86333.1"/>
    <property type="molecule type" value="Genomic_DNA"/>
</dbReference>
<reference evidence="1 2" key="1">
    <citation type="submission" date="2018-11" db="EMBL/GenBank/DDBJ databases">
        <authorList>
            <consortium name="Pathogen Informatics"/>
        </authorList>
    </citation>
    <scope>NUCLEOTIDE SEQUENCE [LARGE SCALE GENOMIC DNA]</scope>
    <source>
        <strain>Denwood</strain>
        <strain evidence="2">Zambia</strain>
    </source>
</reference>
<keyword evidence="2" id="KW-1185">Reference proteome</keyword>
<accession>A0A183Q616</accession>
<sequence>METSPTPRSSLEDCQHYPELIRRTTVQDGAWRKADRCIPIKDRSQTRLSTLHLHYSFLLVDWIMKTSTSEGKHGMQWTAQNRLDDLDFSNDLAFASHTHEQMQMKTTDVAAVSASVGLSIHQGPQIQHGEQQSNHS</sequence>
<organism evidence="1 2">
    <name type="scientific">Schistosoma mattheei</name>
    <dbReference type="NCBI Taxonomy" id="31246"/>
    <lineage>
        <taxon>Eukaryota</taxon>
        <taxon>Metazoa</taxon>
        <taxon>Spiralia</taxon>
        <taxon>Lophotrochozoa</taxon>
        <taxon>Platyhelminthes</taxon>
        <taxon>Trematoda</taxon>
        <taxon>Digenea</taxon>
        <taxon>Strigeidida</taxon>
        <taxon>Schistosomatoidea</taxon>
        <taxon>Schistosomatidae</taxon>
        <taxon>Schistosoma</taxon>
    </lineage>
</organism>
<dbReference type="Proteomes" id="UP000269396">
    <property type="component" value="Unassembled WGS sequence"/>
</dbReference>
<name>A0A183Q616_9TREM</name>
<gene>
    <name evidence="1" type="ORF">SMTD_LOCUS22052</name>
</gene>
<evidence type="ECO:0000313" key="1">
    <source>
        <dbReference type="EMBL" id="VDP86333.1"/>
    </source>
</evidence>
<proteinExistence type="predicted"/>